<reference evidence="2" key="1">
    <citation type="submission" date="2025-08" db="UniProtKB">
        <authorList>
            <consortium name="Ensembl"/>
        </authorList>
    </citation>
    <scope>IDENTIFICATION</scope>
</reference>
<accession>A0A672QF84</accession>
<evidence type="ECO:0000313" key="2">
    <source>
        <dbReference type="Ensembl" id="ENSSGRP00000074558.1"/>
    </source>
</evidence>
<feature type="transmembrane region" description="Helical" evidence="1">
    <location>
        <begin position="18"/>
        <end position="37"/>
    </location>
</feature>
<dbReference type="Proteomes" id="UP000472262">
    <property type="component" value="Unassembled WGS sequence"/>
</dbReference>
<keyword evidence="1" id="KW-0472">Membrane</keyword>
<dbReference type="Ensembl" id="ENSSGRT00000079368.1">
    <property type="protein sequence ID" value="ENSSGRP00000074558.1"/>
    <property type="gene ID" value="ENSSGRG00000037863.1"/>
</dbReference>
<keyword evidence="1" id="KW-1133">Transmembrane helix</keyword>
<keyword evidence="3" id="KW-1185">Reference proteome</keyword>
<dbReference type="InParanoid" id="A0A672QF84"/>
<evidence type="ECO:0000256" key="1">
    <source>
        <dbReference type="SAM" id="Phobius"/>
    </source>
</evidence>
<evidence type="ECO:0000313" key="3">
    <source>
        <dbReference type="Proteomes" id="UP000472262"/>
    </source>
</evidence>
<dbReference type="AlphaFoldDB" id="A0A672QF84"/>
<reference evidence="2" key="2">
    <citation type="submission" date="2025-09" db="UniProtKB">
        <authorList>
            <consortium name="Ensembl"/>
        </authorList>
    </citation>
    <scope>IDENTIFICATION</scope>
</reference>
<keyword evidence="1" id="KW-0812">Transmembrane</keyword>
<protein>
    <submittedName>
        <fullName evidence="2">Uncharacterized protein</fullName>
    </submittedName>
</protein>
<sequence>MTTRERYNVTYSYNSDDVLLWLLQKIIIISTFAFYRLTKEIEQNRINQVGLCSIKHFHKKSFCDFVILTFLLPQSLNSQRELLSDTHTHSGRSRPSVYAYQCIMSRRPK</sequence>
<organism evidence="2 3">
    <name type="scientific">Sinocyclocheilus grahami</name>
    <name type="common">Dianchi golden-line fish</name>
    <name type="synonym">Barbus grahami</name>
    <dbReference type="NCBI Taxonomy" id="75366"/>
    <lineage>
        <taxon>Eukaryota</taxon>
        <taxon>Metazoa</taxon>
        <taxon>Chordata</taxon>
        <taxon>Craniata</taxon>
        <taxon>Vertebrata</taxon>
        <taxon>Euteleostomi</taxon>
        <taxon>Actinopterygii</taxon>
        <taxon>Neopterygii</taxon>
        <taxon>Teleostei</taxon>
        <taxon>Ostariophysi</taxon>
        <taxon>Cypriniformes</taxon>
        <taxon>Cyprinidae</taxon>
        <taxon>Cyprininae</taxon>
        <taxon>Sinocyclocheilus</taxon>
    </lineage>
</organism>
<proteinExistence type="predicted"/>
<name>A0A672QF84_SINGR</name>